<sequence length="229" mass="27058">MFTDTLEDKLEKINTAFRVIDQLFTTESIEYYATLPQAEAAKRKFAKEFCEMTKQLEAAKMQGFVWENTEYEFKHANGYVTLKMEIDEQTYKVLLARYRELFQKKPNKTIKGEEQKKRFVVTNLSDILRRFILDPADRARIIYAYQNEGVFLDRNVPEELPQEEEPQETPEEKEQRKEDNKLSFDEMKENIRIVVKKDLKEISPIGLKFPLSDQSDLFGQSDSSNNQKQ</sequence>
<protein>
    <submittedName>
        <fullName evidence="2">Uncharacterized protein</fullName>
    </submittedName>
</protein>
<feature type="compositionally biased region" description="Basic and acidic residues" evidence="1">
    <location>
        <begin position="170"/>
        <end position="183"/>
    </location>
</feature>
<dbReference type="Proteomes" id="UP000029538">
    <property type="component" value="Unassembled WGS sequence"/>
</dbReference>
<feature type="region of interest" description="Disordered" evidence="1">
    <location>
        <begin position="159"/>
        <end position="183"/>
    </location>
</feature>
<name>A0A096AUB5_9BACT</name>
<comment type="caution">
    <text evidence="2">The sequence shown here is derived from an EMBL/GenBank/DDBJ whole genome shotgun (WGS) entry which is preliminary data.</text>
</comment>
<evidence type="ECO:0000313" key="3">
    <source>
        <dbReference type="Proteomes" id="UP000029538"/>
    </source>
</evidence>
<feature type="region of interest" description="Disordered" evidence="1">
    <location>
        <begin position="209"/>
        <end position="229"/>
    </location>
</feature>
<dbReference type="RefSeq" id="WP_156097394.1">
    <property type="nucleotide sequence ID" value="NZ_JRNR01000005.1"/>
</dbReference>
<dbReference type="AlphaFoldDB" id="A0A096AUB5"/>
<evidence type="ECO:0000256" key="1">
    <source>
        <dbReference type="SAM" id="MobiDB-lite"/>
    </source>
</evidence>
<feature type="compositionally biased region" description="Acidic residues" evidence="1">
    <location>
        <begin position="160"/>
        <end position="169"/>
    </location>
</feature>
<accession>A0A096AUB5</accession>
<feature type="compositionally biased region" description="Polar residues" evidence="1">
    <location>
        <begin position="212"/>
        <end position="229"/>
    </location>
</feature>
<organism evidence="2 3">
    <name type="scientific">Prevotella disiens DNF00882</name>
    <dbReference type="NCBI Taxonomy" id="1401075"/>
    <lineage>
        <taxon>Bacteria</taxon>
        <taxon>Pseudomonadati</taxon>
        <taxon>Bacteroidota</taxon>
        <taxon>Bacteroidia</taxon>
        <taxon>Bacteroidales</taxon>
        <taxon>Prevotellaceae</taxon>
        <taxon>Prevotella</taxon>
    </lineage>
</organism>
<dbReference type="EMBL" id="JRNR01000005">
    <property type="protein sequence ID" value="KGF50291.1"/>
    <property type="molecule type" value="Genomic_DNA"/>
</dbReference>
<evidence type="ECO:0000313" key="2">
    <source>
        <dbReference type="EMBL" id="KGF50291.1"/>
    </source>
</evidence>
<gene>
    <name evidence="2" type="ORF">HMPREF0654_01835</name>
</gene>
<proteinExistence type="predicted"/>
<reference evidence="2 3" key="1">
    <citation type="submission" date="2014-07" db="EMBL/GenBank/DDBJ databases">
        <authorList>
            <person name="McCorrison J."/>
            <person name="Sanka R."/>
            <person name="Torralba M."/>
            <person name="Gillis M."/>
            <person name="Haft D.H."/>
            <person name="Methe B."/>
            <person name="Sutton G."/>
            <person name="Nelson K.E."/>
        </authorList>
    </citation>
    <scope>NUCLEOTIDE SEQUENCE [LARGE SCALE GENOMIC DNA]</scope>
    <source>
        <strain evidence="2 3">DNF00882</strain>
    </source>
</reference>